<reference evidence="2 3" key="1">
    <citation type="submission" date="2023-02" db="EMBL/GenBank/DDBJ databases">
        <title>Antimicrobial susceptibility testing and tentative epidemiological cut-off values for Lactobacillaceae family species intended for ingestion.</title>
        <authorList>
            <person name="Noehr-Meldgaard K."/>
            <person name="Struve C."/>
            <person name="Ingmer H."/>
            <person name="Koza A."/>
            <person name="Al-Nakeeb K."/>
            <person name="Agersoe Y."/>
        </authorList>
    </citation>
    <scope>NUCLEOTIDE SEQUENCE [LARGE SCALE GENOMIC DNA]</scope>
    <source>
        <strain evidence="2 3">DSM 20193</strain>
    </source>
</reference>
<evidence type="ECO:0008006" key="4">
    <source>
        <dbReference type="Google" id="ProtNLM"/>
    </source>
</evidence>
<sequence length="48" mass="5378">MKWFWIGLAAYLIVTFTVGIGWAFAGLIVAGMIYVVIKLMANGRDSRR</sequence>
<keyword evidence="1" id="KW-0812">Transmembrane</keyword>
<accession>A0ABT6HDT8</accession>
<evidence type="ECO:0000256" key="1">
    <source>
        <dbReference type="SAM" id="Phobius"/>
    </source>
</evidence>
<keyword evidence="3" id="KW-1185">Reference proteome</keyword>
<organism evidence="2 3">
    <name type="scientific">Leuconostoc pseudomesenteroides</name>
    <dbReference type="NCBI Taxonomy" id="33968"/>
    <lineage>
        <taxon>Bacteria</taxon>
        <taxon>Bacillati</taxon>
        <taxon>Bacillota</taxon>
        <taxon>Bacilli</taxon>
        <taxon>Lactobacillales</taxon>
        <taxon>Lactobacillaceae</taxon>
        <taxon>Leuconostoc</taxon>
    </lineage>
</organism>
<feature type="transmembrane region" description="Helical" evidence="1">
    <location>
        <begin position="6"/>
        <end position="37"/>
    </location>
</feature>
<dbReference type="EMBL" id="JARGDN010000006">
    <property type="protein sequence ID" value="MDG9733721.1"/>
    <property type="molecule type" value="Genomic_DNA"/>
</dbReference>
<name>A0ABT6HDT8_LEUPS</name>
<evidence type="ECO:0000313" key="3">
    <source>
        <dbReference type="Proteomes" id="UP001529201"/>
    </source>
</evidence>
<gene>
    <name evidence="2" type="ORF">P1N92_06265</name>
</gene>
<comment type="caution">
    <text evidence="2">The sequence shown here is derived from an EMBL/GenBank/DDBJ whole genome shotgun (WGS) entry which is preliminary data.</text>
</comment>
<dbReference type="GeneID" id="64343750"/>
<protein>
    <recommendedName>
        <fullName evidence="4">DUF1056 family protein</fullName>
    </recommendedName>
</protein>
<dbReference type="Proteomes" id="UP001529201">
    <property type="component" value="Unassembled WGS sequence"/>
</dbReference>
<dbReference type="RefSeq" id="WP_010278782.1">
    <property type="nucleotide sequence ID" value="NZ_CP042383.1"/>
</dbReference>
<keyword evidence="1" id="KW-1133">Transmembrane helix</keyword>
<proteinExistence type="predicted"/>
<evidence type="ECO:0000313" key="2">
    <source>
        <dbReference type="EMBL" id="MDG9733721.1"/>
    </source>
</evidence>
<keyword evidence="1" id="KW-0472">Membrane</keyword>